<feature type="compositionally biased region" description="Low complexity" evidence="1">
    <location>
        <begin position="170"/>
        <end position="186"/>
    </location>
</feature>
<evidence type="ECO:0000313" key="3">
    <source>
        <dbReference type="EMBL" id="ELR12687.1"/>
    </source>
</evidence>
<dbReference type="GO" id="GO:0003677">
    <property type="term" value="F:DNA binding"/>
    <property type="evidence" value="ECO:0007669"/>
    <property type="project" value="InterPro"/>
</dbReference>
<feature type="region of interest" description="Disordered" evidence="1">
    <location>
        <begin position="84"/>
        <end position="208"/>
    </location>
</feature>
<dbReference type="SUPFAM" id="SSF46785">
    <property type="entry name" value="Winged helix' DNA-binding domain"/>
    <property type="match status" value="1"/>
</dbReference>
<dbReference type="AlphaFoldDB" id="L8GI94"/>
<dbReference type="Gene3D" id="1.10.10.10">
    <property type="entry name" value="Winged helix-like DNA-binding domain superfamily/Winged helix DNA-binding domain"/>
    <property type="match status" value="1"/>
</dbReference>
<dbReference type="VEuPathDB" id="AmoebaDB:ACA1_091970"/>
<dbReference type="Pfam" id="PF02257">
    <property type="entry name" value="RFX_DNA_binding"/>
    <property type="match status" value="1"/>
</dbReference>
<evidence type="ECO:0000313" key="4">
    <source>
        <dbReference type="Proteomes" id="UP000011083"/>
    </source>
</evidence>
<dbReference type="OrthoDB" id="10069709at2759"/>
<name>L8GI94_ACACF</name>
<evidence type="ECO:0000259" key="2">
    <source>
        <dbReference type="Pfam" id="PF02257"/>
    </source>
</evidence>
<dbReference type="EMBL" id="KB008103">
    <property type="protein sequence ID" value="ELR12687.1"/>
    <property type="molecule type" value="Genomic_DNA"/>
</dbReference>
<evidence type="ECO:0000256" key="1">
    <source>
        <dbReference type="SAM" id="MobiDB-lite"/>
    </source>
</evidence>
<dbReference type="RefSeq" id="XP_004334700.1">
    <property type="nucleotide sequence ID" value="XM_004334652.1"/>
</dbReference>
<reference evidence="3 4" key="1">
    <citation type="journal article" date="2013" name="Genome Biol.">
        <title>Genome of Acanthamoeba castellanii highlights extensive lateral gene transfer and early evolution of tyrosine kinase signaling.</title>
        <authorList>
            <person name="Clarke M."/>
            <person name="Lohan A.J."/>
            <person name="Liu B."/>
            <person name="Lagkouvardos I."/>
            <person name="Roy S."/>
            <person name="Zafar N."/>
            <person name="Bertelli C."/>
            <person name="Schilde C."/>
            <person name="Kianianmomeni A."/>
            <person name="Burglin T.R."/>
            <person name="Frech C."/>
            <person name="Turcotte B."/>
            <person name="Kopec K.O."/>
            <person name="Synnott J.M."/>
            <person name="Choo C."/>
            <person name="Paponov I."/>
            <person name="Finkler A."/>
            <person name="Soon Heng Tan C."/>
            <person name="Hutchins A.P."/>
            <person name="Weinmeier T."/>
            <person name="Rattei T."/>
            <person name="Chu J.S."/>
            <person name="Gimenez G."/>
            <person name="Irimia M."/>
            <person name="Rigden D.J."/>
            <person name="Fitzpatrick D.A."/>
            <person name="Lorenzo-Morales J."/>
            <person name="Bateman A."/>
            <person name="Chiu C.H."/>
            <person name="Tang P."/>
            <person name="Hegemann P."/>
            <person name="Fromm H."/>
            <person name="Raoult D."/>
            <person name="Greub G."/>
            <person name="Miranda-Saavedra D."/>
            <person name="Chen N."/>
            <person name="Nash P."/>
            <person name="Ginger M.L."/>
            <person name="Horn M."/>
            <person name="Schaap P."/>
            <person name="Caler L."/>
            <person name="Loftus B."/>
        </authorList>
    </citation>
    <scope>NUCLEOTIDE SEQUENCE [LARGE SCALE GENOMIC DNA]</scope>
    <source>
        <strain evidence="3 4">Neff</strain>
    </source>
</reference>
<dbReference type="InterPro" id="IPR003150">
    <property type="entry name" value="DNA-bd_RFX"/>
</dbReference>
<sequence length="241" mass="26066">MQLGSIYLKDKEAAIPEVRRLLDTYKVVPGAMVPKKQVYDAYRAFCASCDFEPSDVSSFGKIFKRVFPDVERKRLVKGWHYNNLAPRANDTTPSSSSSTSTAGGTEDSSPAAAPGDRLYHSDPVVPTASSRGGARRHLTTRPLSPPPPRPHSRSASPVSGAATHFTTSFTAIPTPRSRSPSPSSAIVRRAHSQSPCRPISSIHCRSTTPHPQISSHLISIIINFHNIHLLHISSSINPAAS</sequence>
<dbReference type="InterPro" id="IPR036390">
    <property type="entry name" value="WH_DNA-bd_sf"/>
</dbReference>
<dbReference type="InterPro" id="IPR036388">
    <property type="entry name" value="WH-like_DNA-bd_sf"/>
</dbReference>
<feature type="compositionally biased region" description="Low complexity" evidence="1">
    <location>
        <begin position="91"/>
        <end position="109"/>
    </location>
</feature>
<dbReference type="GeneID" id="14913102"/>
<feature type="domain" description="RFX-type winged-helix" evidence="2">
    <location>
        <begin position="21"/>
        <end position="83"/>
    </location>
</feature>
<gene>
    <name evidence="3" type="ORF">ACA1_091970</name>
</gene>
<accession>L8GI94</accession>
<organism evidence="3 4">
    <name type="scientific">Acanthamoeba castellanii (strain ATCC 30010 / Neff)</name>
    <dbReference type="NCBI Taxonomy" id="1257118"/>
    <lineage>
        <taxon>Eukaryota</taxon>
        <taxon>Amoebozoa</taxon>
        <taxon>Discosea</taxon>
        <taxon>Longamoebia</taxon>
        <taxon>Centramoebida</taxon>
        <taxon>Acanthamoebidae</taxon>
        <taxon>Acanthamoeba</taxon>
    </lineage>
</organism>
<keyword evidence="4" id="KW-1185">Reference proteome</keyword>
<dbReference type="Proteomes" id="UP000011083">
    <property type="component" value="Unassembled WGS sequence"/>
</dbReference>
<protein>
    <submittedName>
        <fullName evidence="3">RFX DNAbinding domain containing protein</fullName>
    </submittedName>
</protein>
<dbReference type="KEGG" id="acan:ACA1_091970"/>
<proteinExistence type="predicted"/>
<dbReference type="GO" id="GO:0006355">
    <property type="term" value="P:regulation of DNA-templated transcription"/>
    <property type="evidence" value="ECO:0007669"/>
    <property type="project" value="InterPro"/>
</dbReference>